<gene>
    <name evidence="1" type="ORF">DRAGOLIR_50</name>
</gene>
<keyword evidence="2" id="KW-1185">Reference proteome</keyword>
<protein>
    <recommendedName>
        <fullName evidence="3">Phage protein</fullName>
    </recommendedName>
</protein>
<evidence type="ECO:0000313" key="2">
    <source>
        <dbReference type="Proteomes" id="UP000240865"/>
    </source>
</evidence>
<dbReference type="Proteomes" id="UP000240865">
    <property type="component" value="Segment"/>
</dbReference>
<organism evidence="1 2">
    <name type="scientific">Paenibacillus phage Dragolir</name>
    <dbReference type="NCBI Taxonomy" id="2070190"/>
    <lineage>
        <taxon>Viruses</taxon>
        <taxon>Duplodnaviria</taxon>
        <taxon>Heunggongvirae</taxon>
        <taxon>Uroviricota</taxon>
        <taxon>Caudoviricetes</taxon>
        <taxon>Gochnauervirinae</taxon>
        <taxon>Dragolirvirus</taxon>
        <taxon>Dragolirvirus dragolir</taxon>
    </lineage>
</organism>
<reference evidence="1 2" key="1">
    <citation type="submission" date="2017-12" db="EMBL/GenBank/DDBJ databases">
        <authorList>
            <person name="Hurst M.R.H."/>
        </authorList>
    </citation>
    <scope>NUCLEOTIDE SEQUENCE [LARGE SCALE GENOMIC DNA]</scope>
</reference>
<accession>A0A2I7SC22</accession>
<dbReference type="EMBL" id="MG727697">
    <property type="protein sequence ID" value="AUS03450.1"/>
    <property type="molecule type" value="Genomic_DNA"/>
</dbReference>
<evidence type="ECO:0008006" key="3">
    <source>
        <dbReference type="Google" id="ProtNLM"/>
    </source>
</evidence>
<sequence>MFDRDALEYLSEQGQSEIIEVNGQQYATHQLYKVLEPTPAALVVRNLSGLVDYLKSKFDKQAPLLVHVVSPTQVTVVSSYNNDYARREVIKAEALLPEYRFGSYYEAEDFIIKLQSGFVANEDRAKLLKVVGNVKEENVRSIGDDGVSQSVTAKTGVATVEDVKVPNPVLLAPYRTFVEVIQPESAFVFRMKNGPLAALFEADGGAWRNEAIDAVATYLTAELSELIETGQIVVIA</sequence>
<name>A0A2I7SC22_9CAUD</name>
<proteinExistence type="predicted"/>
<evidence type="ECO:0000313" key="1">
    <source>
        <dbReference type="EMBL" id="AUS03450.1"/>
    </source>
</evidence>